<dbReference type="InterPro" id="IPR038740">
    <property type="entry name" value="BioF2-like_GNAT_dom"/>
</dbReference>
<dbReference type="RefSeq" id="WP_015723068.1">
    <property type="nucleotide sequence ID" value="NC_014972.1"/>
</dbReference>
<dbReference type="KEGG" id="dpr:Despr_0339"/>
<keyword evidence="3" id="KW-1185">Reference proteome</keyword>
<sequence length="360" mass="41843">MLRIETITNIEDFGRIREMWNEFIRHYFPWAYFFDHDWLVKWIRAYLQEPRIFVFLVYDGQTLIGAVPLYIGKENFSGFPISRLALLGMGYGVEDLPIAGRHQEVLDLLFATINKTFRWHLANFSRFTPEFANSIAGIAHNRNIHIEERDIVNPVVRIEGTYADYFSGRSKNFRANVRKKTNRINSWGKMTVVHNDTSDLAALIGKVEAIGKESWQGEKGVNLAASEQGRRFLHDMVVNFHARGILDISFIELNGIPIAYLLGAVLDKTCFAIETAYLTKYFDASPGMLLHLYVLERLFDEKKVNLIDFGYDAAYKRKWTDDNRPEKQLILYNNALYPKLIRAVRNSSLYEKLQNLKKDR</sequence>
<evidence type="ECO:0000259" key="1">
    <source>
        <dbReference type="Pfam" id="PF13480"/>
    </source>
</evidence>
<protein>
    <recommendedName>
        <fullName evidence="1">BioF2-like acetyltransferase domain-containing protein</fullName>
    </recommendedName>
</protein>
<dbReference type="SUPFAM" id="SSF55729">
    <property type="entry name" value="Acyl-CoA N-acyltransferases (Nat)"/>
    <property type="match status" value="2"/>
</dbReference>
<dbReference type="Pfam" id="PF13480">
    <property type="entry name" value="Acetyltransf_6"/>
    <property type="match status" value="1"/>
</dbReference>
<dbReference type="AlphaFoldDB" id="A0A7U3YJG0"/>
<reference evidence="2 3" key="1">
    <citation type="journal article" date="2011" name="Stand. Genomic Sci.">
        <title>Complete genome sequence of Desulfobulbus propionicus type strain (1pr3).</title>
        <authorList>
            <person name="Pagani I."/>
            <person name="Lapidus A."/>
            <person name="Nolan M."/>
            <person name="Lucas S."/>
            <person name="Hammon N."/>
            <person name="Deshpande S."/>
            <person name="Cheng J.F."/>
            <person name="Chertkov O."/>
            <person name="Davenport K."/>
            <person name="Tapia R."/>
            <person name="Han C."/>
            <person name="Goodwin L."/>
            <person name="Pitluck S."/>
            <person name="Liolios K."/>
            <person name="Mavromatis K."/>
            <person name="Ivanova N."/>
            <person name="Mikhailova N."/>
            <person name="Pati A."/>
            <person name="Chen A."/>
            <person name="Palaniappan K."/>
            <person name="Land M."/>
            <person name="Hauser L."/>
            <person name="Chang Y.J."/>
            <person name="Jeffries C.D."/>
            <person name="Detter J.C."/>
            <person name="Brambilla E."/>
            <person name="Kannan K.P."/>
            <person name="Djao O.D."/>
            <person name="Rohde M."/>
            <person name="Pukall R."/>
            <person name="Spring S."/>
            <person name="Goker M."/>
            <person name="Sikorski J."/>
            <person name="Woyke T."/>
            <person name="Bristow J."/>
            <person name="Eisen J.A."/>
            <person name="Markowitz V."/>
            <person name="Hugenholtz P."/>
            <person name="Kyrpides N.C."/>
            <person name="Klenk H.P."/>
        </authorList>
    </citation>
    <scope>NUCLEOTIDE SEQUENCE [LARGE SCALE GENOMIC DNA]</scope>
    <source>
        <strain evidence="3">ATCC 33891 / DSM 2032 / 1pr3</strain>
    </source>
</reference>
<gene>
    <name evidence="2" type="ordered locus">Despr_0339</name>
</gene>
<evidence type="ECO:0000313" key="2">
    <source>
        <dbReference type="EMBL" id="ADW16521.1"/>
    </source>
</evidence>
<name>A0A7U3YJG0_DESPD</name>
<accession>A0A7U3YJG0</accession>
<feature type="domain" description="BioF2-like acetyltransferase" evidence="1">
    <location>
        <begin position="171"/>
        <end position="317"/>
    </location>
</feature>
<proteinExistence type="predicted"/>
<dbReference type="EMBL" id="CP002364">
    <property type="protein sequence ID" value="ADW16521.1"/>
    <property type="molecule type" value="Genomic_DNA"/>
</dbReference>
<evidence type="ECO:0000313" key="3">
    <source>
        <dbReference type="Proteomes" id="UP000006365"/>
    </source>
</evidence>
<dbReference type="InterPro" id="IPR016181">
    <property type="entry name" value="Acyl_CoA_acyltransferase"/>
</dbReference>
<organism evidence="2 3">
    <name type="scientific">Desulfobulbus propionicus (strain ATCC 33891 / DSM 2032 / VKM B-1956 / 1pr3)</name>
    <dbReference type="NCBI Taxonomy" id="577650"/>
    <lineage>
        <taxon>Bacteria</taxon>
        <taxon>Pseudomonadati</taxon>
        <taxon>Thermodesulfobacteriota</taxon>
        <taxon>Desulfobulbia</taxon>
        <taxon>Desulfobulbales</taxon>
        <taxon>Desulfobulbaceae</taxon>
        <taxon>Desulfobulbus</taxon>
    </lineage>
</organism>
<dbReference type="Proteomes" id="UP000006365">
    <property type="component" value="Chromosome"/>
</dbReference>